<dbReference type="Pfam" id="PF04773">
    <property type="entry name" value="FecR"/>
    <property type="match status" value="1"/>
</dbReference>
<accession>A0A4R6SW63</accession>
<dbReference type="GO" id="GO:0016989">
    <property type="term" value="F:sigma factor antagonist activity"/>
    <property type="evidence" value="ECO:0007669"/>
    <property type="project" value="TreeGrafter"/>
</dbReference>
<keyword evidence="1" id="KW-1133">Transmembrane helix</keyword>
<dbReference type="PANTHER" id="PTHR30273">
    <property type="entry name" value="PERIPLASMIC SIGNAL SENSOR AND SIGMA FACTOR ACTIVATOR FECR-RELATED"/>
    <property type="match status" value="1"/>
</dbReference>
<dbReference type="InterPro" id="IPR012373">
    <property type="entry name" value="Ferrdict_sens_TM"/>
</dbReference>
<organism evidence="4 5">
    <name type="scientific">Pedobacter metabolipauper</name>
    <dbReference type="NCBI Taxonomy" id="425513"/>
    <lineage>
        <taxon>Bacteria</taxon>
        <taxon>Pseudomonadati</taxon>
        <taxon>Bacteroidota</taxon>
        <taxon>Sphingobacteriia</taxon>
        <taxon>Sphingobacteriales</taxon>
        <taxon>Sphingobacteriaceae</taxon>
        <taxon>Pedobacter</taxon>
    </lineage>
</organism>
<comment type="caution">
    <text evidence="4">The sequence shown here is derived from an EMBL/GenBank/DDBJ whole genome shotgun (WGS) entry which is preliminary data.</text>
</comment>
<name>A0A4R6SW63_9SPHI</name>
<evidence type="ECO:0000256" key="1">
    <source>
        <dbReference type="SAM" id="Phobius"/>
    </source>
</evidence>
<dbReference type="EMBL" id="SNYC01000005">
    <property type="protein sequence ID" value="TDQ08659.1"/>
    <property type="molecule type" value="Genomic_DNA"/>
</dbReference>
<dbReference type="Pfam" id="PF16344">
    <property type="entry name" value="FecR_C"/>
    <property type="match status" value="1"/>
</dbReference>
<dbReference type="Gene3D" id="2.60.120.1440">
    <property type="match status" value="1"/>
</dbReference>
<dbReference type="OrthoDB" id="697544at2"/>
<evidence type="ECO:0000259" key="3">
    <source>
        <dbReference type="Pfam" id="PF16344"/>
    </source>
</evidence>
<dbReference type="InterPro" id="IPR006860">
    <property type="entry name" value="FecR"/>
</dbReference>
<dbReference type="Gene3D" id="3.55.50.30">
    <property type="match status" value="1"/>
</dbReference>
<keyword evidence="5" id="KW-1185">Reference proteome</keyword>
<dbReference type="InterPro" id="IPR032508">
    <property type="entry name" value="FecR_C"/>
</dbReference>
<feature type="domain" description="FecR protein" evidence="2">
    <location>
        <begin position="114"/>
        <end position="207"/>
    </location>
</feature>
<evidence type="ECO:0000259" key="2">
    <source>
        <dbReference type="Pfam" id="PF04773"/>
    </source>
</evidence>
<keyword evidence="1" id="KW-0812">Transmembrane</keyword>
<dbReference type="AlphaFoldDB" id="A0A4R6SW63"/>
<dbReference type="PIRSF" id="PIRSF018266">
    <property type="entry name" value="FecR"/>
    <property type="match status" value="1"/>
</dbReference>
<protein>
    <submittedName>
        <fullName evidence="4">FecR family protein</fullName>
    </submittedName>
</protein>
<dbReference type="PANTHER" id="PTHR30273:SF2">
    <property type="entry name" value="PROTEIN FECR"/>
    <property type="match status" value="1"/>
</dbReference>
<evidence type="ECO:0000313" key="4">
    <source>
        <dbReference type="EMBL" id="TDQ08659.1"/>
    </source>
</evidence>
<reference evidence="4 5" key="1">
    <citation type="submission" date="2019-03" db="EMBL/GenBank/DDBJ databases">
        <title>Genomic Encyclopedia of Archaeal and Bacterial Type Strains, Phase II (KMG-II): from individual species to whole genera.</title>
        <authorList>
            <person name="Goeker M."/>
        </authorList>
    </citation>
    <scope>NUCLEOTIDE SEQUENCE [LARGE SCALE GENOMIC DNA]</scope>
    <source>
        <strain evidence="4 5">DSM 19035</strain>
    </source>
</reference>
<proteinExistence type="predicted"/>
<dbReference type="Proteomes" id="UP000295620">
    <property type="component" value="Unassembled WGS sequence"/>
</dbReference>
<gene>
    <name evidence="4" type="ORF">ATK78_3175</name>
</gene>
<feature type="domain" description="Protein FecR C-terminal" evidence="3">
    <location>
        <begin position="252"/>
        <end position="320"/>
    </location>
</feature>
<feature type="transmembrane region" description="Helical" evidence="1">
    <location>
        <begin position="78"/>
        <end position="99"/>
    </location>
</feature>
<keyword evidence="1" id="KW-0472">Membrane</keyword>
<evidence type="ECO:0000313" key="5">
    <source>
        <dbReference type="Proteomes" id="UP000295620"/>
    </source>
</evidence>
<sequence length="327" mass="36997">MDSNIESLLDRYLKRETSMEEDQHIEKWLEENSIADPAWQHLDRPYKDKWLSDVFVDIKASVQENESKTLPRRSENYLWHKIAGVAAALILVFSLYITWPVLKRQTLSQDLTLISTPAIQKKQVTLADGTTVWLNAGSELKYPKVFNEKTRVVYLSGEAYFDVKHEASRAFVIHTGKILTTVLGTAFNIKENQTRHTIQVTVTRGKVSVADDGKLLSILTPNQQVSIDLLTGNFTKTTTNANAVIAWQNDEMQFDDITLADAAMQLEQRFQVKITFDHDQLKNCRFSGSTLKGDSLDKILDVISGFNNATWKKQSDGHIVIYGAGCN</sequence>
<dbReference type="RefSeq" id="WP_133577009.1">
    <property type="nucleotide sequence ID" value="NZ_SNYC01000005.1"/>
</dbReference>